<evidence type="ECO:0000313" key="2">
    <source>
        <dbReference type="EMBL" id="SVA88094.1"/>
    </source>
</evidence>
<evidence type="ECO:0008006" key="3">
    <source>
        <dbReference type="Google" id="ProtNLM"/>
    </source>
</evidence>
<dbReference type="PANTHER" id="PTHR12277:SF81">
    <property type="entry name" value="PROTEIN ABHD13"/>
    <property type="match status" value="1"/>
</dbReference>
<reference evidence="2" key="1">
    <citation type="submission" date="2018-05" db="EMBL/GenBank/DDBJ databases">
        <authorList>
            <person name="Lanie J.A."/>
            <person name="Ng W.-L."/>
            <person name="Kazmierczak K.M."/>
            <person name="Andrzejewski T.M."/>
            <person name="Davidsen T.M."/>
            <person name="Wayne K.J."/>
            <person name="Tettelin H."/>
            <person name="Glass J.I."/>
            <person name="Rusch D."/>
            <person name="Podicherti R."/>
            <person name="Tsui H.-C.T."/>
            <person name="Winkler M.E."/>
        </authorList>
    </citation>
    <scope>NUCLEOTIDE SEQUENCE</scope>
</reference>
<keyword evidence="1" id="KW-0812">Transmembrane</keyword>
<dbReference type="SUPFAM" id="SSF53474">
    <property type="entry name" value="alpha/beta-Hydrolases"/>
    <property type="match status" value="1"/>
</dbReference>
<name>A0A381ZG42_9ZZZZ</name>
<sequence length="274" mass="31132">MKSTVTHLLLLLTGFYCIFVIVLFFSQRYFIFFPRGISKSKEAGLSRFSPYEVSIKHNGFTLHGWFIKKNISPGYPLIIYYGGNAEDVSQNLFDLKKYGNHSLLLMNYRGYGNSTGHPDQASFFSDALFILDHISKTYNIPSTDIILMGRSLGSGVATYVARQRQVKAVIFITPFDSLVNIGKKLYPIFPVKLLLRHPFDSVKLAPEITVPMIAIIASQDQVIPNERSMNLVEHWGGESHFVIINNADHNTISNYPEYWYNIMSFLAEIGERSV</sequence>
<organism evidence="2">
    <name type="scientific">marine metagenome</name>
    <dbReference type="NCBI Taxonomy" id="408172"/>
    <lineage>
        <taxon>unclassified sequences</taxon>
        <taxon>metagenomes</taxon>
        <taxon>ecological metagenomes</taxon>
    </lineage>
</organism>
<feature type="transmembrane region" description="Helical" evidence="1">
    <location>
        <begin position="6"/>
        <end position="25"/>
    </location>
</feature>
<accession>A0A381ZG42</accession>
<gene>
    <name evidence="2" type="ORF">METZ01_LOCUS140948</name>
</gene>
<dbReference type="EMBL" id="UINC01021148">
    <property type="protein sequence ID" value="SVA88094.1"/>
    <property type="molecule type" value="Genomic_DNA"/>
</dbReference>
<dbReference type="Gene3D" id="3.40.50.1820">
    <property type="entry name" value="alpha/beta hydrolase"/>
    <property type="match status" value="1"/>
</dbReference>
<evidence type="ECO:0000256" key="1">
    <source>
        <dbReference type="SAM" id="Phobius"/>
    </source>
</evidence>
<dbReference type="PANTHER" id="PTHR12277">
    <property type="entry name" value="ALPHA/BETA HYDROLASE DOMAIN-CONTAINING PROTEIN"/>
    <property type="match status" value="1"/>
</dbReference>
<dbReference type="AlphaFoldDB" id="A0A381ZG42"/>
<proteinExistence type="predicted"/>
<dbReference type="Pfam" id="PF06821">
    <property type="entry name" value="Ser_hydrolase"/>
    <property type="match status" value="1"/>
</dbReference>
<protein>
    <recommendedName>
        <fullName evidence="3">Serine aminopeptidase S33 domain-containing protein</fullName>
    </recommendedName>
</protein>
<dbReference type="InterPro" id="IPR010662">
    <property type="entry name" value="RBBP9/YdeN"/>
</dbReference>
<keyword evidence="1" id="KW-0472">Membrane</keyword>
<dbReference type="InterPro" id="IPR029058">
    <property type="entry name" value="AB_hydrolase_fold"/>
</dbReference>
<keyword evidence="1" id="KW-1133">Transmembrane helix</keyword>